<dbReference type="Pfam" id="PF13556">
    <property type="entry name" value="HTH_30"/>
    <property type="match status" value="1"/>
</dbReference>
<evidence type="ECO:0000259" key="2">
    <source>
        <dbReference type="Pfam" id="PF13556"/>
    </source>
</evidence>
<dbReference type="RefSeq" id="WP_256303607.1">
    <property type="nucleotide sequence ID" value="NZ_JANFYS010000010.1"/>
</dbReference>
<accession>A0AAW5JR05</accession>
<evidence type="ECO:0000313" key="3">
    <source>
        <dbReference type="EMBL" id="MCQ4770068.1"/>
    </source>
</evidence>
<feature type="domain" description="Purine catabolism PurC-like" evidence="1">
    <location>
        <begin position="7"/>
        <end position="139"/>
    </location>
</feature>
<dbReference type="InterPro" id="IPR012914">
    <property type="entry name" value="PucR_dom"/>
</dbReference>
<dbReference type="Pfam" id="PF07905">
    <property type="entry name" value="PucR"/>
    <property type="match status" value="1"/>
</dbReference>
<dbReference type="Gene3D" id="1.10.10.2840">
    <property type="entry name" value="PucR C-terminal helix-turn-helix domain"/>
    <property type="match status" value="1"/>
</dbReference>
<dbReference type="InterPro" id="IPR042070">
    <property type="entry name" value="PucR_C-HTH_sf"/>
</dbReference>
<dbReference type="EMBL" id="JANFYS010000010">
    <property type="protein sequence ID" value="MCQ4770068.1"/>
    <property type="molecule type" value="Genomic_DNA"/>
</dbReference>
<protein>
    <submittedName>
        <fullName evidence="3">PucR family transcriptional regulator</fullName>
    </submittedName>
</protein>
<dbReference type="InterPro" id="IPR051448">
    <property type="entry name" value="CdaR-like_regulators"/>
</dbReference>
<reference evidence="3" key="1">
    <citation type="submission" date="2022-06" db="EMBL/GenBank/DDBJ databases">
        <title>Isolation of gut microbiota from human fecal samples.</title>
        <authorList>
            <person name="Pamer E.G."/>
            <person name="Barat B."/>
            <person name="Waligurski E."/>
            <person name="Medina S."/>
            <person name="Paddock L."/>
            <person name="Mostad J."/>
        </authorList>
    </citation>
    <scope>NUCLEOTIDE SEQUENCE</scope>
    <source>
        <strain evidence="3">DFI.9.91</strain>
    </source>
</reference>
<dbReference type="PANTHER" id="PTHR33744:SF16">
    <property type="entry name" value="CARBOHYDRATE DIACID REGULATOR"/>
    <property type="match status" value="1"/>
</dbReference>
<evidence type="ECO:0000313" key="4">
    <source>
        <dbReference type="Proteomes" id="UP001204562"/>
    </source>
</evidence>
<feature type="domain" description="PucR C-terminal helix-turn-helix" evidence="2">
    <location>
        <begin position="469"/>
        <end position="525"/>
    </location>
</feature>
<dbReference type="PANTHER" id="PTHR33744">
    <property type="entry name" value="CARBOHYDRATE DIACID REGULATOR"/>
    <property type="match status" value="1"/>
</dbReference>
<organism evidence="3 4">
    <name type="scientific">Intestinimonas massiliensis</name>
    <name type="common">ex Afouda et al. 2020</name>
    <dbReference type="NCBI Taxonomy" id="1673721"/>
    <lineage>
        <taxon>Bacteria</taxon>
        <taxon>Bacillati</taxon>
        <taxon>Bacillota</taxon>
        <taxon>Clostridia</taxon>
        <taxon>Eubacteriales</taxon>
        <taxon>Intestinimonas</taxon>
    </lineage>
</organism>
<gene>
    <name evidence="3" type="ORF">NE579_06265</name>
</gene>
<name>A0AAW5JR05_9FIRM</name>
<sequence length="532" mass="58969">MSVTVADLLELPSLREARLAAGRGGLNKLVSSISVLEYADPSILQDALFKNNEFYGSEVVITGFMNIPNDVEAQCANIRRLAEAGEVGLILYYVGVFLPRVDRKLLELADELDFALIVMPENRMDQRYSEVICEVMEAIFKDQNTSAALVSDILDRASLLPEHQRTVDTVLKLLSDRTRASAVLTDGAGRVLNAVAWPRTAAVNLEERLRRLERLPEAGGAPLELRAGEARCLLYRCALSDPAPGMELFLFKEGEPLAADLVRQAGEVVRLAANLWSQSHDRVVMSELVRAILKDEPIKMRRLAEIFHVDVGSIHSMWVLRPGLEGREEFRAKGLELVRELLAHHCTTVVADWYEGDLVAFMDWPAGGGEAGALADMCCAQLEQAGLRAVLTLCQSLATTADVRRAYLAIRAFQNDAAKIWPGKRWYTVQEVEFAQSCRAMIEEGEEAVQQRLAVLAPIREEGEAELERTLQILLLDAGSSVARTAELLFLHKNTVKYRLQRTAGRLGYPVGKMPETFALYTACALERLLAP</sequence>
<dbReference type="Proteomes" id="UP001204562">
    <property type="component" value="Unassembled WGS sequence"/>
</dbReference>
<dbReference type="AlphaFoldDB" id="A0AAW5JR05"/>
<evidence type="ECO:0000259" key="1">
    <source>
        <dbReference type="Pfam" id="PF07905"/>
    </source>
</evidence>
<proteinExistence type="predicted"/>
<comment type="caution">
    <text evidence="3">The sequence shown here is derived from an EMBL/GenBank/DDBJ whole genome shotgun (WGS) entry which is preliminary data.</text>
</comment>
<dbReference type="InterPro" id="IPR025736">
    <property type="entry name" value="PucR_C-HTH_dom"/>
</dbReference>